<dbReference type="AlphaFoldDB" id="A0A6A3P3V3"/>
<gene>
    <name evidence="2" type="ORF">PR001_g270</name>
    <name evidence="1" type="ORF">PR002_g294</name>
</gene>
<accession>A0A6A3P3V3</accession>
<dbReference type="Proteomes" id="UP000429607">
    <property type="component" value="Unassembled WGS sequence"/>
</dbReference>
<dbReference type="EMBL" id="QXFU01000006">
    <property type="protein sequence ID" value="KAE9048716.1"/>
    <property type="molecule type" value="Genomic_DNA"/>
</dbReference>
<evidence type="ECO:0000313" key="3">
    <source>
        <dbReference type="Proteomes" id="UP000429607"/>
    </source>
</evidence>
<proteinExistence type="predicted"/>
<comment type="caution">
    <text evidence="2">The sequence shown here is derived from an EMBL/GenBank/DDBJ whole genome shotgun (WGS) entry which is preliminary data.</text>
</comment>
<name>A0A6A3P3V3_9STRA</name>
<protein>
    <submittedName>
        <fullName evidence="2">Uncharacterized protein</fullName>
    </submittedName>
</protein>
<evidence type="ECO:0000313" key="4">
    <source>
        <dbReference type="Proteomes" id="UP000435112"/>
    </source>
</evidence>
<sequence>MSKCGWVILEKDTTRWSFERLVDEKTSTSLRITLSGSAKEEKEDAAAVESPIQLFVPFAHWLSAALVYSQSFLEEPSTTMRRWERTFTSYVTDLYLRLQFEDDACSLLKAWLSCWVSSNIVRGQEELRLLALLPSQVALFRRLGLTPYRSSFPRVKDRVSTSIWQLVFVAINLAVDHNSTENPASLDQATELVVSTLTTLELVELSASSDFVHFSHTLEVEPFFSELEQFQSRPQLRACSAAQVFCLLQYPLELLVCCYACKIPADFEAESQLFLQRVKEVLHENFVGEFEDGTTELSIHEAYTGPSSSSVVDSAEMDVFLKYWADEMLLKYDYIDRERCGSVLVVIQAALQGEGVTSMQVTPV</sequence>
<evidence type="ECO:0000313" key="2">
    <source>
        <dbReference type="EMBL" id="KAE9052686.1"/>
    </source>
</evidence>
<dbReference type="EMBL" id="QXFV01000006">
    <property type="protein sequence ID" value="KAE9052686.1"/>
    <property type="molecule type" value="Genomic_DNA"/>
</dbReference>
<evidence type="ECO:0000313" key="1">
    <source>
        <dbReference type="EMBL" id="KAE9048716.1"/>
    </source>
</evidence>
<dbReference type="Proteomes" id="UP000435112">
    <property type="component" value="Unassembled WGS sequence"/>
</dbReference>
<reference evidence="3 4" key="1">
    <citation type="submission" date="2018-09" db="EMBL/GenBank/DDBJ databases">
        <title>Genomic investigation of the strawberry pathogen Phytophthora fragariae indicates pathogenicity is determined by transcriptional variation in three key races.</title>
        <authorList>
            <person name="Adams T.M."/>
            <person name="Armitage A.D."/>
            <person name="Sobczyk M.K."/>
            <person name="Bates H.J."/>
            <person name="Dunwell J.M."/>
            <person name="Nellist C.F."/>
            <person name="Harrison R.J."/>
        </authorList>
    </citation>
    <scope>NUCLEOTIDE SEQUENCE [LARGE SCALE GENOMIC DNA]</scope>
    <source>
        <strain evidence="2 3">SCRP249</strain>
        <strain evidence="1 4">SCRP324</strain>
    </source>
</reference>
<organism evidence="2 3">
    <name type="scientific">Phytophthora rubi</name>
    <dbReference type="NCBI Taxonomy" id="129364"/>
    <lineage>
        <taxon>Eukaryota</taxon>
        <taxon>Sar</taxon>
        <taxon>Stramenopiles</taxon>
        <taxon>Oomycota</taxon>
        <taxon>Peronosporomycetes</taxon>
        <taxon>Peronosporales</taxon>
        <taxon>Peronosporaceae</taxon>
        <taxon>Phytophthora</taxon>
    </lineage>
</organism>
<dbReference type="OrthoDB" id="109749at2759"/>